<gene>
    <name evidence="1" type="ORF">DSM107014_01475</name>
</gene>
<accession>A0A941JUF3</accession>
<reference evidence="1" key="1">
    <citation type="submission" date="2021-02" db="EMBL/GenBank/DDBJ databases">
        <title>Metagenome analyses of Stigonema ocellatum DSM 106950, Chlorogloea purpurea SAG 13.99 and Gomphosphaeria aponina DSM 107014.</title>
        <authorList>
            <person name="Marter P."/>
            <person name="Huang S."/>
        </authorList>
    </citation>
    <scope>NUCLEOTIDE SEQUENCE</scope>
    <source>
        <strain evidence="1">JP213</strain>
    </source>
</reference>
<evidence type="ECO:0000313" key="1">
    <source>
        <dbReference type="EMBL" id="MBR8826570.1"/>
    </source>
</evidence>
<dbReference type="Proteomes" id="UP000767446">
    <property type="component" value="Unassembled WGS sequence"/>
</dbReference>
<dbReference type="AlphaFoldDB" id="A0A941JUF3"/>
<organism evidence="1 2">
    <name type="scientific">Gomphosphaeria aponina SAG 52.96 = DSM 107014</name>
    <dbReference type="NCBI Taxonomy" id="1521640"/>
    <lineage>
        <taxon>Bacteria</taxon>
        <taxon>Bacillati</taxon>
        <taxon>Cyanobacteriota</taxon>
        <taxon>Cyanophyceae</taxon>
        <taxon>Oscillatoriophycideae</taxon>
        <taxon>Chroococcales</taxon>
        <taxon>Gomphosphaeriaceae</taxon>
        <taxon>Gomphosphaeria</taxon>
    </lineage>
</organism>
<sequence length="240" mass="27746">MSKQAVITLAVGYQEFWQRTHAIMQDYSTRIGADLIKITSIDQETTIASGYKLAKFKIYDLLCVYDRIIYLDGDIVIHPQCPNLFDLVPENKLGVVCERQPYFNREEVFQLACEFYGAKYQGNSEQWFNTGMMVISRQHQHMFKIPAKIKEFRARNGDGSLAPERFTWLDMPLLNCSGILHNVEIQDLGFQFNYLQPLKYFSPQPFAPEAAFIFHGCGEDKSYIDQIIKSWYGSSDNFKG</sequence>
<dbReference type="Gene3D" id="3.90.550.10">
    <property type="entry name" value="Spore Coat Polysaccharide Biosynthesis Protein SpsA, Chain A"/>
    <property type="match status" value="1"/>
</dbReference>
<dbReference type="InterPro" id="IPR002495">
    <property type="entry name" value="Glyco_trans_8"/>
</dbReference>
<dbReference type="InterPro" id="IPR029044">
    <property type="entry name" value="Nucleotide-diphossugar_trans"/>
</dbReference>
<dbReference type="Pfam" id="PF01501">
    <property type="entry name" value="Glyco_transf_8"/>
    <property type="match status" value="1"/>
</dbReference>
<dbReference type="GO" id="GO:0016757">
    <property type="term" value="F:glycosyltransferase activity"/>
    <property type="evidence" value="ECO:0007669"/>
    <property type="project" value="InterPro"/>
</dbReference>
<name>A0A941JUF3_9CHRO</name>
<dbReference type="EMBL" id="JADQBC010000006">
    <property type="protein sequence ID" value="MBR8826570.1"/>
    <property type="molecule type" value="Genomic_DNA"/>
</dbReference>
<evidence type="ECO:0008006" key="3">
    <source>
        <dbReference type="Google" id="ProtNLM"/>
    </source>
</evidence>
<evidence type="ECO:0000313" key="2">
    <source>
        <dbReference type="Proteomes" id="UP000767446"/>
    </source>
</evidence>
<comment type="caution">
    <text evidence="1">The sequence shown here is derived from an EMBL/GenBank/DDBJ whole genome shotgun (WGS) entry which is preliminary data.</text>
</comment>
<protein>
    <recommendedName>
        <fullName evidence="3">Glycosyltransferase family 8 protein</fullName>
    </recommendedName>
</protein>
<proteinExistence type="predicted"/>
<dbReference type="SUPFAM" id="SSF53448">
    <property type="entry name" value="Nucleotide-diphospho-sugar transferases"/>
    <property type="match status" value="1"/>
</dbReference>